<protein>
    <recommendedName>
        <fullName evidence="2">protein-glutamate O-methyltransferase</fullName>
        <ecNumber evidence="2">2.1.1.80</ecNumber>
    </recommendedName>
</protein>
<evidence type="ECO:0000259" key="6">
    <source>
        <dbReference type="PROSITE" id="PS50123"/>
    </source>
</evidence>
<dbReference type="AlphaFoldDB" id="A0A376H660"/>
<feature type="domain" description="CheR-type methyltransferase" evidence="6">
    <location>
        <begin position="1"/>
        <end position="257"/>
    </location>
</feature>
<dbReference type="InterPro" id="IPR022642">
    <property type="entry name" value="CheR_C"/>
</dbReference>
<dbReference type="SMART" id="SM00138">
    <property type="entry name" value="MeTrc"/>
    <property type="match status" value="1"/>
</dbReference>
<dbReference type="Gene3D" id="1.10.155.10">
    <property type="entry name" value="Chemotaxis receptor methyltransferase CheR, N-terminal domain"/>
    <property type="match status" value="1"/>
</dbReference>
<keyword evidence="4 7" id="KW-0808">Transferase</keyword>
<evidence type="ECO:0000256" key="4">
    <source>
        <dbReference type="ARBA" id="ARBA00022679"/>
    </source>
</evidence>
<dbReference type="InterPro" id="IPR036804">
    <property type="entry name" value="CheR_N_sf"/>
</dbReference>
<dbReference type="RefSeq" id="WP_060813670.1">
    <property type="nucleotide sequence ID" value="NZ_JBHULA010000017.1"/>
</dbReference>
<accession>A0A376H660</accession>
<dbReference type="EC" id="2.1.1.80" evidence="2"/>
<evidence type="ECO:0000256" key="5">
    <source>
        <dbReference type="ARBA" id="ARBA00022691"/>
    </source>
</evidence>
<evidence type="ECO:0000313" key="8">
    <source>
        <dbReference type="Proteomes" id="UP000254807"/>
    </source>
</evidence>
<gene>
    <name evidence="7" type="primary">cheR</name>
    <name evidence="7" type="ORF">NCTC12360_02365</name>
</gene>
<organism evidence="7 8">
    <name type="scientific">Enterococcus gallinarum</name>
    <dbReference type="NCBI Taxonomy" id="1353"/>
    <lineage>
        <taxon>Bacteria</taxon>
        <taxon>Bacillati</taxon>
        <taxon>Bacillota</taxon>
        <taxon>Bacilli</taxon>
        <taxon>Lactobacillales</taxon>
        <taxon>Enterococcaceae</taxon>
        <taxon>Enterococcus</taxon>
    </lineage>
</organism>
<dbReference type="Gene3D" id="3.40.50.150">
    <property type="entry name" value="Vaccinia Virus protein VP39"/>
    <property type="match status" value="1"/>
</dbReference>
<dbReference type="PRINTS" id="PR00996">
    <property type="entry name" value="CHERMTFRASE"/>
</dbReference>
<dbReference type="InterPro" id="IPR022641">
    <property type="entry name" value="CheR_N"/>
</dbReference>
<evidence type="ECO:0000256" key="3">
    <source>
        <dbReference type="ARBA" id="ARBA00022603"/>
    </source>
</evidence>
<keyword evidence="8" id="KW-1185">Reference proteome</keyword>
<dbReference type="InterPro" id="IPR029063">
    <property type="entry name" value="SAM-dependent_MTases_sf"/>
</dbReference>
<dbReference type="PANTHER" id="PTHR24422">
    <property type="entry name" value="CHEMOTAXIS PROTEIN METHYLTRANSFERASE"/>
    <property type="match status" value="1"/>
</dbReference>
<proteinExistence type="predicted"/>
<dbReference type="PROSITE" id="PS50123">
    <property type="entry name" value="CHER"/>
    <property type="match status" value="1"/>
</dbReference>
<dbReference type="EMBL" id="UFYW01000001">
    <property type="protein sequence ID" value="STD83878.1"/>
    <property type="molecule type" value="Genomic_DNA"/>
</dbReference>
<dbReference type="PANTHER" id="PTHR24422:SF19">
    <property type="entry name" value="CHEMOTAXIS PROTEIN METHYLTRANSFERASE"/>
    <property type="match status" value="1"/>
</dbReference>
<dbReference type="SUPFAM" id="SSF53335">
    <property type="entry name" value="S-adenosyl-L-methionine-dependent methyltransferases"/>
    <property type="match status" value="1"/>
</dbReference>
<keyword evidence="5" id="KW-0949">S-adenosyl-L-methionine</keyword>
<keyword evidence="3 7" id="KW-0489">Methyltransferase</keyword>
<dbReference type="GO" id="GO:0008983">
    <property type="term" value="F:protein-glutamate O-methyltransferase activity"/>
    <property type="evidence" value="ECO:0007669"/>
    <property type="project" value="UniProtKB-EC"/>
</dbReference>
<dbReference type="OrthoDB" id="9816309at2"/>
<reference evidence="7 8" key="1">
    <citation type="submission" date="2018-06" db="EMBL/GenBank/DDBJ databases">
        <authorList>
            <consortium name="Pathogen Informatics"/>
            <person name="Doyle S."/>
        </authorList>
    </citation>
    <scope>NUCLEOTIDE SEQUENCE [LARGE SCALE GENOMIC DNA]</scope>
    <source>
        <strain evidence="7 8">NCTC12360</strain>
    </source>
</reference>
<dbReference type="Pfam" id="PF01739">
    <property type="entry name" value="CheR"/>
    <property type="match status" value="1"/>
</dbReference>
<evidence type="ECO:0000256" key="2">
    <source>
        <dbReference type="ARBA" id="ARBA00012534"/>
    </source>
</evidence>
<dbReference type="InterPro" id="IPR000780">
    <property type="entry name" value="CheR_MeTrfase"/>
</dbReference>
<dbReference type="Pfam" id="PF03705">
    <property type="entry name" value="CheR_N"/>
    <property type="match status" value="1"/>
</dbReference>
<evidence type="ECO:0000313" key="7">
    <source>
        <dbReference type="EMBL" id="STD83878.1"/>
    </source>
</evidence>
<comment type="catalytic activity">
    <reaction evidence="1">
        <text>L-glutamyl-[protein] + S-adenosyl-L-methionine = [protein]-L-glutamate 5-O-methyl ester + S-adenosyl-L-homocysteine</text>
        <dbReference type="Rhea" id="RHEA:24452"/>
        <dbReference type="Rhea" id="RHEA-COMP:10208"/>
        <dbReference type="Rhea" id="RHEA-COMP:10311"/>
        <dbReference type="ChEBI" id="CHEBI:29973"/>
        <dbReference type="ChEBI" id="CHEBI:57856"/>
        <dbReference type="ChEBI" id="CHEBI:59789"/>
        <dbReference type="ChEBI" id="CHEBI:82795"/>
        <dbReference type="EC" id="2.1.1.80"/>
    </reaction>
</comment>
<dbReference type="SUPFAM" id="SSF47757">
    <property type="entry name" value="Chemotaxis receptor methyltransferase CheR, N-terminal domain"/>
    <property type="match status" value="1"/>
</dbReference>
<name>A0A376H660_ENTGA</name>
<dbReference type="Proteomes" id="UP000254807">
    <property type="component" value="Unassembled WGS sequence"/>
</dbReference>
<dbReference type="InterPro" id="IPR050903">
    <property type="entry name" value="Bact_Chemotaxis_MeTrfase"/>
</dbReference>
<dbReference type="GO" id="GO:0032259">
    <property type="term" value="P:methylation"/>
    <property type="evidence" value="ECO:0007669"/>
    <property type="project" value="UniProtKB-KW"/>
</dbReference>
<evidence type="ECO:0000256" key="1">
    <source>
        <dbReference type="ARBA" id="ARBA00001541"/>
    </source>
</evidence>
<sequence length="257" mass="29920">METDFVVFNQWVSDRLGVQLAAYKESQMQRRILTIMEHSGAKNLQEYQRLLEKDVVAREAFLAHITINVTEFYRNKELFDAFEKKLLTKIVPQFALPKIWSAACSIGAEPYTIAMLLEKNRLAAPTVLATDIDQQILTKAKQGVYREHELRNVPTEELANYFEVKERNTYQIKPELKRKVHFKKHDLLKDPYEKNCHVIVCRNVTIYFKSDARDEVYQKFSDALVPGGILFTGATETINFSEKFGLKKIDSFIYQKI</sequence>